<reference evidence="3" key="1">
    <citation type="journal article" date="2011" name="J. Bacteriol.">
        <title>Genome sequences of eight morphologically diverse alphaproteobacteria.</title>
        <authorList>
            <consortium name="US DOE Joint Genome Institute"/>
            <person name="Brown P.J."/>
            <person name="Kysela D.T."/>
            <person name="Buechlein A."/>
            <person name="Hemmerich C."/>
            <person name="Brun Y.V."/>
        </authorList>
    </citation>
    <scope>NUCLEOTIDE SEQUENCE [LARGE SCALE GENOMIC DNA]</scope>
    <source>
        <strain evidence="3">ATCC 51888 / DSM 1869 / NCIB 11706 / TK 0415</strain>
    </source>
</reference>
<proteinExistence type="predicted"/>
<dbReference type="SUPFAM" id="SSF55729">
    <property type="entry name" value="Acyl-CoA N-acyltransferases (Nat)"/>
    <property type="match status" value="1"/>
</dbReference>
<name>D8JUB6_HYPDA</name>
<sequence length="185" mass="20341">MSGGAGKSMAKPVIPSELLVDDAVHLTPIGADDLEMMRAWRNRDDIRIWFNDGRLIEAAQQQAWYRAYIENPSDVMFIVRRAADELPVGTIAIYQIDLDAKRAAVGRLIIAEGRGGGLGYAALFRACLAAFEGLGIETLESEVKSGNDAALRINRAVGFRPSGDASDEPIRMQLRLEFVLPRNRV</sequence>
<dbReference type="RefSeq" id="WP_013214921.1">
    <property type="nucleotide sequence ID" value="NC_014313.1"/>
</dbReference>
<dbReference type="HOGENOM" id="CLU_013985_3_2_5"/>
<keyword evidence="2" id="KW-0808">Transferase</keyword>
<gene>
    <name evidence="2" type="ordered locus">Hden_0889</name>
</gene>
<dbReference type="GO" id="GO:0016747">
    <property type="term" value="F:acyltransferase activity, transferring groups other than amino-acyl groups"/>
    <property type="evidence" value="ECO:0007669"/>
    <property type="project" value="InterPro"/>
</dbReference>
<dbReference type="PANTHER" id="PTHR43415:SF3">
    <property type="entry name" value="GNAT-FAMILY ACETYLTRANSFERASE"/>
    <property type="match status" value="1"/>
</dbReference>
<keyword evidence="3" id="KW-1185">Reference proteome</keyword>
<dbReference type="STRING" id="582899.Hden_0889"/>
<dbReference type="InterPro" id="IPR016181">
    <property type="entry name" value="Acyl_CoA_acyltransferase"/>
</dbReference>
<dbReference type="PROSITE" id="PS51186">
    <property type="entry name" value="GNAT"/>
    <property type="match status" value="1"/>
</dbReference>
<dbReference type="Proteomes" id="UP000002033">
    <property type="component" value="Chromosome"/>
</dbReference>
<protein>
    <submittedName>
        <fullName evidence="2">GCN5-related N-acetyltransferase</fullName>
    </submittedName>
</protein>
<evidence type="ECO:0000313" key="3">
    <source>
        <dbReference type="Proteomes" id="UP000002033"/>
    </source>
</evidence>
<feature type="domain" description="N-acetyltransferase" evidence="1">
    <location>
        <begin position="24"/>
        <end position="177"/>
    </location>
</feature>
<dbReference type="EMBL" id="CP002083">
    <property type="protein sequence ID" value="ADJ22706.1"/>
    <property type="molecule type" value="Genomic_DNA"/>
</dbReference>
<evidence type="ECO:0000313" key="2">
    <source>
        <dbReference type="EMBL" id="ADJ22706.1"/>
    </source>
</evidence>
<dbReference type="Gene3D" id="3.40.630.30">
    <property type="match status" value="1"/>
</dbReference>
<dbReference type="AlphaFoldDB" id="D8JUB6"/>
<dbReference type="Pfam" id="PF13302">
    <property type="entry name" value="Acetyltransf_3"/>
    <property type="match status" value="1"/>
</dbReference>
<dbReference type="OrthoDB" id="5358891at2"/>
<dbReference type="InterPro" id="IPR000182">
    <property type="entry name" value="GNAT_dom"/>
</dbReference>
<organism evidence="2 3">
    <name type="scientific">Hyphomicrobium denitrificans (strain ATCC 51888 / DSM 1869 / NCIMB 11706 / TK 0415)</name>
    <dbReference type="NCBI Taxonomy" id="582899"/>
    <lineage>
        <taxon>Bacteria</taxon>
        <taxon>Pseudomonadati</taxon>
        <taxon>Pseudomonadota</taxon>
        <taxon>Alphaproteobacteria</taxon>
        <taxon>Hyphomicrobiales</taxon>
        <taxon>Hyphomicrobiaceae</taxon>
        <taxon>Hyphomicrobium</taxon>
    </lineage>
</organism>
<dbReference type="eggNOG" id="COG1670">
    <property type="taxonomic scope" value="Bacteria"/>
</dbReference>
<dbReference type="PANTHER" id="PTHR43415">
    <property type="entry name" value="SPERMIDINE N(1)-ACETYLTRANSFERASE"/>
    <property type="match status" value="1"/>
</dbReference>
<evidence type="ECO:0000259" key="1">
    <source>
        <dbReference type="PROSITE" id="PS51186"/>
    </source>
</evidence>
<dbReference type="KEGG" id="hdn:Hden_0889"/>
<accession>D8JUB6</accession>